<organism evidence="2 3">
    <name type="scientific">Rhizophagus irregularis</name>
    <dbReference type="NCBI Taxonomy" id="588596"/>
    <lineage>
        <taxon>Eukaryota</taxon>
        <taxon>Fungi</taxon>
        <taxon>Fungi incertae sedis</taxon>
        <taxon>Mucoromycota</taxon>
        <taxon>Glomeromycotina</taxon>
        <taxon>Glomeromycetes</taxon>
        <taxon>Glomerales</taxon>
        <taxon>Glomeraceae</taxon>
        <taxon>Rhizophagus</taxon>
    </lineage>
</organism>
<evidence type="ECO:0000313" key="2">
    <source>
        <dbReference type="EMBL" id="PKY57068.1"/>
    </source>
</evidence>
<dbReference type="EMBL" id="LLXI01002415">
    <property type="protein sequence ID" value="PKY57068.1"/>
    <property type="molecule type" value="Genomic_DNA"/>
</dbReference>
<gene>
    <name evidence="2" type="ORF">RhiirA4_477877</name>
</gene>
<dbReference type="Proteomes" id="UP000234323">
    <property type="component" value="Unassembled WGS sequence"/>
</dbReference>
<accession>A0A2I1HDW4</accession>
<feature type="compositionally biased region" description="Basic and acidic residues" evidence="1">
    <location>
        <begin position="1"/>
        <end position="11"/>
    </location>
</feature>
<feature type="region of interest" description="Disordered" evidence="1">
    <location>
        <begin position="1"/>
        <end position="57"/>
    </location>
</feature>
<evidence type="ECO:0000256" key="1">
    <source>
        <dbReference type="SAM" id="MobiDB-lite"/>
    </source>
</evidence>
<protein>
    <submittedName>
        <fullName evidence="2">Uncharacterized protein</fullName>
    </submittedName>
</protein>
<keyword evidence="3" id="KW-1185">Reference proteome</keyword>
<name>A0A2I1HDW4_9GLOM</name>
<proteinExistence type="predicted"/>
<dbReference type="AlphaFoldDB" id="A0A2I1HDW4"/>
<reference evidence="2 3" key="1">
    <citation type="submission" date="2015-10" db="EMBL/GenBank/DDBJ databases">
        <title>Genome analyses suggest a sexual origin of heterokaryosis in a supposedly ancient asexual fungus.</title>
        <authorList>
            <person name="Ropars J."/>
            <person name="Sedzielewska K."/>
            <person name="Noel J."/>
            <person name="Charron P."/>
            <person name="Farinelli L."/>
            <person name="Marton T."/>
            <person name="Kruger M."/>
            <person name="Pelin A."/>
            <person name="Brachmann A."/>
            <person name="Corradi N."/>
        </authorList>
    </citation>
    <scope>NUCLEOTIDE SEQUENCE [LARGE SCALE GENOMIC DNA]</scope>
    <source>
        <strain evidence="2 3">A4</strain>
    </source>
</reference>
<evidence type="ECO:0000313" key="3">
    <source>
        <dbReference type="Proteomes" id="UP000234323"/>
    </source>
</evidence>
<comment type="caution">
    <text evidence="2">The sequence shown here is derived from an EMBL/GenBank/DDBJ whole genome shotgun (WGS) entry which is preliminary data.</text>
</comment>
<sequence length="57" mass="6461">MGKSKRNENEPKIQANDSIELDEIADNIDSNNTNITEPDNVETDTRQDDKTIQLTNN</sequence>
<feature type="compositionally biased region" description="Polar residues" evidence="1">
    <location>
        <begin position="28"/>
        <end position="37"/>
    </location>
</feature>